<proteinExistence type="predicted"/>
<evidence type="ECO:0000259" key="1">
    <source>
        <dbReference type="Pfam" id="PF08486"/>
    </source>
</evidence>
<dbReference type="InterPro" id="IPR013486">
    <property type="entry name" value="SpoIID/LytB"/>
</dbReference>
<name>A0A7V2F4G3_UNCEI</name>
<feature type="domain" description="Sporulation stage II protein D amidase enhancer LytB N-terminal" evidence="1">
    <location>
        <begin position="155"/>
        <end position="243"/>
    </location>
</feature>
<dbReference type="Proteomes" id="UP000886069">
    <property type="component" value="Unassembled WGS sequence"/>
</dbReference>
<dbReference type="InterPro" id="IPR013693">
    <property type="entry name" value="SpoIID/LytB_N"/>
</dbReference>
<dbReference type="NCBIfam" id="TIGR02669">
    <property type="entry name" value="SpoIID_LytB"/>
    <property type="match status" value="1"/>
</dbReference>
<gene>
    <name evidence="2" type="ORF">ENO08_05175</name>
</gene>
<protein>
    <submittedName>
        <fullName evidence="2">SpoIID/LytB domain-containing protein</fullName>
    </submittedName>
</protein>
<accession>A0A7V2F4G3</accession>
<comment type="caution">
    <text evidence="2">The sequence shown here is derived from an EMBL/GenBank/DDBJ whole genome shotgun (WGS) entry which is preliminary data.</text>
</comment>
<organism evidence="2">
    <name type="scientific">Eiseniibacteriota bacterium</name>
    <dbReference type="NCBI Taxonomy" id="2212470"/>
    <lineage>
        <taxon>Bacteria</taxon>
        <taxon>Candidatus Eiseniibacteriota</taxon>
    </lineage>
</organism>
<sequence length="445" mass="48514">MKTVFRIIRSHLPDVRPAAGLFTAAAAMLLISCAAPDRGAYTPAETLPETETSLPGGGEAPVVRVLVLETKDRIDISLRGGQVAAKSGDGRTIGRFEVSGTLAVSKVRGGLRLKQKSGPVHEAPVLEVRPSGDTGVAIDDTPYRGGLLLRLDDGGRIQAINIIEIDDYLKGVLPSEIGYLKEGQYEAYRAQAIAARSYSLSKLEEKRNEPYDMRATIMDQVYRGVKGENRAASEAVDGTRGIVGVWEGEPIRAYYSACCGGHTADIRVGWPWKAPFPYLYGRKDAPEGDGARSYCRESRHFRWEVVWSGSDLSRIAARTLPAELGGRVSPFNIIRDIRVVGYSLSGRAVAVDIVTDRGTHRVEGDRIRWVLRPESPTGPILRSTLFKMEVTRGGGRVKQVRLKGGGNGHGVGMCQYGAIRMASDGFSAERIIEHYYPGVSLVRIY</sequence>
<dbReference type="Pfam" id="PF08486">
    <property type="entry name" value="SpoIID"/>
    <property type="match status" value="1"/>
</dbReference>
<reference evidence="2" key="1">
    <citation type="journal article" date="2020" name="mSystems">
        <title>Genome- and Community-Level Interaction Insights into Carbon Utilization and Element Cycling Functions of Hydrothermarchaeota in Hydrothermal Sediment.</title>
        <authorList>
            <person name="Zhou Z."/>
            <person name="Liu Y."/>
            <person name="Xu W."/>
            <person name="Pan J."/>
            <person name="Luo Z.H."/>
            <person name="Li M."/>
        </authorList>
    </citation>
    <scope>NUCLEOTIDE SEQUENCE [LARGE SCALE GENOMIC DNA]</scope>
    <source>
        <strain evidence="2">SpSt-1233</strain>
    </source>
</reference>
<dbReference type="AlphaFoldDB" id="A0A7V2F4G3"/>
<dbReference type="EMBL" id="DSEC01000363">
    <property type="protein sequence ID" value="HER43831.1"/>
    <property type="molecule type" value="Genomic_DNA"/>
</dbReference>
<dbReference type="PROSITE" id="PS51257">
    <property type="entry name" value="PROKAR_LIPOPROTEIN"/>
    <property type="match status" value="1"/>
</dbReference>
<evidence type="ECO:0000313" key="2">
    <source>
        <dbReference type="EMBL" id="HER43831.1"/>
    </source>
</evidence>
<dbReference type="GO" id="GO:0030435">
    <property type="term" value="P:sporulation resulting in formation of a cellular spore"/>
    <property type="evidence" value="ECO:0007669"/>
    <property type="project" value="InterPro"/>
</dbReference>